<name>X1RH63_9ZZZZ</name>
<comment type="caution">
    <text evidence="1">The sequence shown here is derived from an EMBL/GenBank/DDBJ whole genome shotgun (WGS) entry which is preliminary data.</text>
</comment>
<proteinExistence type="predicted"/>
<accession>X1RH63</accession>
<dbReference type="EMBL" id="BARW01003020">
    <property type="protein sequence ID" value="GAI62460.1"/>
    <property type="molecule type" value="Genomic_DNA"/>
</dbReference>
<protein>
    <submittedName>
        <fullName evidence="1">Uncharacterized protein</fullName>
    </submittedName>
</protein>
<evidence type="ECO:0000313" key="1">
    <source>
        <dbReference type="EMBL" id="GAI62460.1"/>
    </source>
</evidence>
<gene>
    <name evidence="1" type="ORF">S12H4_07975</name>
</gene>
<reference evidence="1" key="1">
    <citation type="journal article" date="2014" name="Front. Microbiol.">
        <title>High frequency of phylogenetically diverse reductive dehalogenase-homologous genes in deep subseafloor sedimentary metagenomes.</title>
        <authorList>
            <person name="Kawai M."/>
            <person name="Futagami T."/>
            <person name="Toyoda A."/>
            <person name="Takaki Y."/>
            <person name="Nishi S."/>
            <person name="Hori S."/>
            <person name="Arai W."/>
            <person name="Tsubouchi T."/>
            <person name="Morono Y."/>
            <person name="Uchiyama I."/>
            <person name="Ito T."/>
            <person name="Fujiyama A."/>
            <person name="Inagaki F."/>
            <person name="Takami H."/>
        </authorList>
    </citation>
    <scope>NUCLEOTIDE SEQUENCE</scope>
    <source>
        <strain evidence="1">Expedition CK06-06</strain>
    </source>
</reference>
<organism evidence="1">
    <name type="scientific">marine sediment metagenome</name>
    <dbReference type="NCBI Taxonomy" id="412755"/>
    <lineage>
        <taxon>unclassified sequences</taxon>
        <taxon>metagenomes</taxon>
        <taxon>ecological metagenomes</taxon>
    </lineage>
</organism>
<sequence>MGKAKRNRGLKKSRVRIIRNKDENSRLDIPVEPFCYAEGCYCYGFMADVMRDPGGEMAKFLGIDRKA</sequence>
<dbReference type="AlphaFoldDB" id="X1RH63"/>